<evidence type="ECO:0000256" key="1">
    <source>
        <dbReference type="SAM" id="SignalP"/>
    </source>
</evidence>
<evidence type="ECO:0008006" key="4">
    <source>
        <dbReference type="Google" id="ProtNLM"/>
    </source>
</evidence>
<gene>
    <name evidence="2" type="ORF">IAB99_10135</name>
</gene>
<protein>
    <recommendedName>
        <fullName evidence="4">DUF4302 domain-containing protein</fullName>
    </recommendedName>
</protein>
<accession>A0A9D9NCI1</accession>
<name>A0A9D9NCI1_9BACT</name>
<evidence type="ECO:0000313" key="3">
    <source>
        <dbReference type="Proteomes" id="UP000823660"/>
    </source>
</evidence>
<dbReference type="EMBL" id="JADIMH010000069">
    <property type="protein sequence ID" value="MBO8468095.1"/>
    <property type="molecule type" value="Genomic_DNA"/>
</dbReference>
<reference evidence="2" key="2">
    <citation type="journal article" date="2021" name="PeerJ">
        <title>Extensive microbial diversity within the chicken gut microbiome revealed by metagenomics and culture.</title>
        <authorList>
            <person name="Gilroy R."/>
            <person name="Ravi A."/>
            <person name="Getino M."/>
            <person name="Pursley I."/>
            <person name="Horton D.L."/>
            <person name="Alikhan N.F."/>
            <person name="Baker D."/>
            <person name="Gharbi K."/>
            <person name="Hall N."/>
            <person name="Watson M."/>
            <person name="Adriaenssens E.M."/>
            <person name="Foster-Nyarko E."/>
            <person name="Jarju S."/>
            <person name="Secka A."/>
            <person name="Antonio M."/>
            <person name="Oren A."/>
            <person name="Chaudhuri R.R."/>
            <person name="La Ragione R."/>
            <person name="Hildebrand F."/>
            <person name="Pallen M.J."/>
        </authorList>
    </citation>
    <scope>NUCLEOTIDE SEQUENCE</scope>
    <source>
        <strain evidence="2">B1-15692</strain>
    </source>
</reference>
<feature type="chain" id="PRO_5039172559" description="DUF4302 domain-containing protein" evidence="1">
    <location>
        <begin position="17"/>
        <end position="511"/>
    </location>
</feature>
<proteinExistence type="predicted"/>
<evidence type="ECO:0000313" key="2">
    <source>
        <dbReference type="EMBL" id="MBO8468095.1"/>
    </source>
</evidence>
<dbReference type="PROSITE" id="PS51257">
    <property type="entry name" value="PROKAR_LIPOPROTEIN"/>
    <property type="match status" value="1"/>
</dbReference>
<dbReference type="Proteomes" id="UP000823660">
    <property type="component" value="Unassembled WGS sequence"/>
</dbReference>
<sequence>MKTVKTLLMTFCLALAGCGMTDPWEQYEHQGDFTDRLLPSDTEKALCAADGWKMTYQNTDFYFQFSEDGNVVCNSSLFENESTVTYHLDWDDPMEVKVVIAGGGHLSYLSNNEFGETLIVTSVSDNELKCRPESSETEYTMTAVTESELLSAMDNKWAVKNTLTASAGWKFTYEGSDFYFQFSEDGNVTCNSNMPKAATSTTYSFSGSIEDMILTIVGGGHLSYLSEDVYEDSFKVKSHNASQIELTGVSTGAEIVMTAVTDQDIADLEIEKGAIFKIIEIEMYNGVIRSSDDKFLAHYALDTQTGNSIRFDILANRVLTHETVGITIDQNANVTFETPVTVAGESITGISFDIDAKTGTLNGVSGLKLTSNAGMANWVGSNGDNGFKTYVIIPRDGRGDLPDELMEELNAASQQGWYKWEISDRDRRPWICSPSDGNDNKYYTGFYGSTENSASDIVTDEIDRIKFSNMTGGMPLGGDTKNIAIVQGLFPKFLDAVFHEDGLYVILEGEK</sequence>
<feature type="signal peptide" evidence="1">
    <location>
        <begin position="1"/>
        <end position="16"/>
    </location>
</feature>
<dbReference type="AlphaFoldDB" id="A0A9D9NCI1"/>
<comment type="caution">
    <text evidence="2">The sequence shown here is derived from an EMBL/GenBank/DDBJ whole genome shotgun (WGS) entry which is preliminary data.</text>
</comment>
<reference evidence="2" key="1">
    <citation type="submission" date="2020-10" db="EMBL/GenBank/DDBJ databases">
        <authorList>
            <person name="Gilroy R."/>
        </authorList>
    </citation>
    <scope>NUCLEOTIDE SEQUENCE</scope>
    <source>
        <strain evidence="2">B1-15692</strain>
    </source>
</reference>
<organism evidence="2 3">
    <name type="scientific">Candidatus Cryptobacteroides faecipullorum</name>
    <dbReference type="NCBI Taxonomy" id="2840764"/>
    <lineage>
        <taxon>Bacteria</taxon>
        <taxon>Pseudomonadati</taxon>
        <taxon>Bacteroidota</taxon>
        <taxon>Bacteroidia</taxon>
        <taxon>Bacteroidales</taxon>
        <taxon>Candidatus Cryptobacteroides</taxon>
    </lineage>
</organism>
<keyword evidence="1" id="KW-0732">Signal</keyword>
<feature type="non-terminal residue" evidence="2">
    <location>
        <position position="511"/>
    </location>
</feature>